<dbReference type="OMA" id="RAWATWG"/>
<protein>
    <recommendedName>
        <fullName evidence="3">DUF6533 domain-containing protein</fullName>
    </recommendedName>
</protein>
<dbReference type="Pfam" id="PF20151">
    <property type="entry name" value="DUF6533"/>
    <property type="match status" value="1"/>
</dbReference>
<dbReference type="AlphaFoldDB" id="F8PQT2"/>
<evidence type="ECO:0000313" key="4">
    <source>
        <dbReference type="EMBL" id="EGO02276.1"/>
    </source>
</evidence>
<dbReference type="EMBL" id="GL945477">
    <property type="protein sequence ID" value="EGO02276.1"/>
    <property type="molecule type" value="Genomic_DNA"/>
</dbReference>
<organism evidence="5">
    <name type="scientific">Serpula lacrymans var. lacrymans (strain S7.3)</name>
    <name type="common">Dry rot fungus</name>
    <dbReference type="NCBI Taxonomy" id="936435"/>
    <lineage>
        <taxon>Eukaryota</taxon>
        <taxon>Fungi</taxon>
        <taxon>Dikarya</taxon>
        <taxon>Basidiomycota</taxon>
        <taxon>Agaricomycotina</taxon>
        <taxon>Agaricomycetes</taxon>
        <taxon>Agaricomycetidae</taxon>
        <taxon>Boletales</taxon>
        <taxon>Coniophorineae</taxon>
        <taxon>Serpulaceae</taxon>
        <taxon>Serpula</taxon>
    </lineage>
</organism>
<keyword evidence="2" id="KW-0812">Transmembrane</keyword>
<proteinExistence type="predicted"/>
<feature type="region of interest" description="Disordered" evidence="1">
    <location>
        <begin position="259"/>
        <end position="297"/>
    </location>
</feature>
<feature type="transmembrane region" description="Helical" evidence="2">
    <location>
        <begin position="106"/>
        <end position="126"/>
    </location>
</feature>
<keyword evidence="5" id="KW-1185">Reference proteome</keyword>
<dbReference type="InParanoid" id="F8PQT2"/>
<keyword evidence="2" id="KW-0472">Membrane</keyword>
<keyword evidence="2" id="KW-1133">Transmembrane helix</keyword>
<feature type="compositionally biased region" description="Basic and acidic residues" evidence="1">
    <location>
        <begin position="259"/>
        <end position="284"/>
    </location>
</feature>
<name>F8PQT2_SERL3</name>
<gene>
    <name evidence="4" type="ORF">SERLA73DRAFT_71420</name>
</gene>
<evidence type="ECO:0000313" key="5">
    <source>
        <dbReference type="Proteomes" id="UP000008063"/>
    </source>
</evidence>
<feature type="domain" description="DUF6533" evidence="3">
    <location>
        <begin position="16"/>
        <end position="56"/>
    </location>
</feature>
<sequence length="297" mass="33513">MSAQILNDVRLVRSMNISSYALLSWDYLLTLQDEVHYIWRSPRSYFKVLFLANRYGNLAFQALALAQHSSSFQSAFPSLCSSLSFASAHAMVLLRAWAIHRRSRKLAFGLSALFAVYIALCIGLFTRGLVHNRRKPFDDPRISHNLMLAGQTDLYLLEELVPEDYQILNSSIKANIFGNTLNLILWVKFPDRPRGFMGSVFTLTLISVTGQRLAIRLRKIGAQSTEATQSRLSKEIDNQINALLPQLQSATNINERIRGHEVDTGHSGDRPTTDLEEARGRSSGEEIEVECRTITQI</sequence>
<dbReference type="Proteomes" id="UP000008063">
    <property type="component" value="Unassembled WGS sequence"/>
</dbReference>
<dbReference type="HOGENOM" id="CLU_035509_3_1_1"/>
<evidence type="ECO:0000256" key="2">
    <source>
        <dbReference type="SAM" id="Phobius"/>
    </source>
</evidence>
<reference evidence="5" key="1">
    <citation type="journal article" date="2011" name="Science">
        <title>The plant cell wall-decomposing machinery underlies the functional diversity of forest fungi.</title>
        <authorList>
            <person name="Eastwood D.C."/>
            <person name="Floudas D."/>
            <person name="Binder M."/>
            <person name="Majcherczyk A."/>
            <person name="Schneider P."/>
            <person name="Aerts A."/>
            <person name="Asiegbu F.O."/>
            <person name="Baker S.E."/>
            <person name="Barry K."/>
            <person name="Bendiksby M."/>
            <person name="Blumentritt M."/>
            <person name="Coutinho P.M."/>
            <person name="Cullen D."/>
            <person name="de Vries R.P."/>
            <person name="Gathman A."/>
            <person name="Goodell B."/>
            <person name="Henrissat B."/>
            <person name="Ihrmark K."/>
            <person name="Kauserud H."/>
            <person name="Kohler A."/>
            <person name="LaButti K."/>
            <person name="Lapidus A."/>
            <person name="Lavin J.L."/>
            <person name="Lee Y.-H."/>
            <person name="Lindquist E."/>
            <person name="Lilly W."/>
            <person name="Lucas S."/>
            <person name="Morin E."/>
            <person name="Murat C."/>
            <person name="Oguiza J.A."/>
            <person name="Park J."/>
            <person name="Pisabarro A.G."/>
            <person name="Riley R."/>
            <person name="Rosling A."/>
            <person name="Salamov A."/>
            <person name="Schmidt O."/>
            <person name="Schmutz J."/>
            <person name="Skrede I."/>
            <person name="Stenlid J."/>
            <person name="Wiebenga A."/>
            <person name="Xie X."/>
            <person name="Kuees U."/>
            <person name="Hibbett D.S."/>
            <person name="Hoffmeister D."/>
            <person name="Hoegberg N."/>
            <person name="Martin F."/>
            <person name="Grigoriev I.V."/>
            <person name="Watkinson S.C."/>
        </authorList>
    </citation>
    <scope>NUCLEOTIDE SEQUENCE [LARGE SCALE GENOMIC DNA]</scope>
    <source>
        <strain evidence="5">strain S7.3</strain>
    </source>
</reference>
<dbReference type="InterPro" id="IPR045340">
    <property type="entry name" value="DUF6533"/>
</dbReference>
<accession>F8PQT2</accession>
<dbReference type="OrthoDB" id="2687335at2759"/>
<evidence type="ECO:0000256" key="1">
    <source>
        <dbReference type="SAM" id="MobiDB-lite"/>
    </source>
</evidence>
<evidence type="ECO:0000259" key="3">
    <source>
        <dbReference type="Pfam" id="PF20151"/>
    </source>
</evidence>